<evidence type="ECO:0000313" key="25">
    <source>
        <dbReference type="Proteomes" id="UP000002279"/>
    </source>
</evidence>
<evidence type="ECO:0000256" key="11">
    <source>
        <dbReference type="ARBA" id="ARBA00022801"/>
    </source>
</evidence>
<keyword evidence="10" id="KW-0732">Signal</keyword>
<dbReference type="GO" id="GO:0005615">
    <property type="term" value="C:extracellular space"/>
    <property type="evidence" value="ECO:0000318"/>
    <property type="project" value="GO_Central"/>
</dbReference>
<evidence type="ECO:0000259" key="23">
    <source>
        <dbReference type="PROSITE" id="PS50240"/>
    </source>
</evidence>
<keyword evidence="6" id="KW-0964">Secreted</keyword>
<evidence type="ECO:0000256" key="8">
    <source>
        <dbReference type="ARBA" id="ARBA00022572"/>
    </source>
</evidence>
<keyword evidence="8 18" id="KW-0420">Kringle</keyword>
<dbReference type="SUPFAM" id="SSF57440">
    <property type="entry name" value="Kringle-like"/>
    <property type="match status" value="1"/>
</dbReference>
<dbReference type="GO" id="GO:1901701">
    <property type="term" value="P:cellular response to oxygen-containing compound"/>
    <property type="evidence" value="ECO:0007669"/>
    <property type="project" value="UniProtKB-ARBA"/>
</dbReference>
<dbReference type="Pfam" id="PF00051">
    <property type="entry name" value="Kringle"/>
    <property type="match status" value="1"/>
</dbReference>
<dbReference type="PROSITE" id="PS00135">
    <property type="entry name" value="TRYPSIN_SER"/>
    <property type="match status" value="1"/>
</dbReference>
<evidence type="ECO:0000256" key="10">
    <source>
        <dbReference type="ARBA" id="ARBA00022729"/>
    </source>
</evidence>
<keyword evidence="9 19" id="KW-0645">Protease</keyword>
<accession>A0A6I8NKP6</accession>
<keyword evidence="11 19" id="KW-0378">Hydrolase</keyword>
<dbReference type="PROSITE" id="PS01186">
    <property type="entry name" value="EGF_2"/>
    <property type="match status" value="1"/>
</dbReference>
<comment type="caution">
    <text evidence="17">Lacks conserved residue(s) required for the propagation of feature annotation.</text>
</comment>
<dbReference type="GO" id="GO:0033628">
    <property type="term" value="P:regulation of cell adhesion mediated by integrin"/>
    <property type="evidence" value="ECO:0000318"/>
    <property type="project" value="GO_Central"/>
</dbReference>
<evidence type="ECO:0000256" key="18">
    <source>
        <dbReference type="PROSITE-ProRule" id="PRU00121"/>
    </source>
</evidence>
<dbReference type="FunCoup" id="A0A6I8NKP6">
    <property type="interactions" value="321"/>
</dbReference>
<dbReference type="GO" id="GO:0031639">
    <property type="term" value="P:plasminogen activation"/>
    <property type="evidence" value="ECO:0000318"/>
    <property type="project" value="GO_Central"/>
</dbReference>
<dbReference type="Pfam" id="PF00089">
    <property type="entry name" value="Trypsin"/>
    <property type="match status" value="1"/>
</dbReference>
<comment type="subcellular location">
    <subcellularLocation>
        <location evidence="3">Secreted</location>
    </subcellularLocation>
</comment>
<evidence type="ECO:0000256" key="13">
    <source>
        <dbReference type="ARBA" id="ARBA00023145"/>
    </source>
</evidence>
<reference evidence="24 25" key="1">
    <citation type="journal article" date="2008" name="Nature">
        <title>Genome analysis of the platypus reveals unique signatures of evolution.</title>
        <authorList>
            <person name="Warren W.C."/>
            <person name="Hillier L.W."/>
            <person name="Marshall Graves J.A."/>
            <person name="Birney E."/>
            <person name="Ponting C.P."/>
            <person name="Grutzner F."/>
            <person name="Belov K."/>
            <person name="Miller W."/>
            <person name="Clarke L."/>
            <person name="Chinwalla A.T."/>
            <person name="Yang S.P."/>
            <person name="Heger A."/>
            <person name="Locke D.P."/>
            <person name="Miethke P."/>
            <person name="Waters P.D."/>
            <person name="Veyrunes F."/>
            <person name="Fulton L."/>
            <person name="Fulton B."/>
            <person name="Graves T."/>
            <person name="Wallis J."/>
            <person name="Puente X.S."/>
            <person name="Lopez-Otin C."/>
            <person name="Ordonez G.R."/>
            <person name="Eichler E.E."/>
            <person name="Chen L."/>
            <person name="Cheng Z."/>
            <person name="Deakin J.E."/>
            <person name="Alsop A."/>
            <person name="Thompson K."/>
            <person name="Kirby P."/>
            <person name="Papenfuss A.T."/>
            <person name="Wakefield M.J."/>
            <person name="Olender T."/>
            <person name="Lancet D."/>
            <person name="Huttley G.A."/>
            <person name="Smit A.F."/>
            <person name="Pask A."/>
            <person name="Temple-Smith P."/>
            <person name="Batzer M.A."/>
            <person name="Walker J.A."/>
            <person name="Konkel M.K."/>
            <person name="Harris R.S."/>
            <person name="Whittington C.M."/>
            <person name="Wong E.S."/>
            <person name="Gemmell N.J."/>
            <person name="Buschiazzo E."/>
            <person name="Vargas Jentzsch I.M."/>
            <person name="Merkel A."/>
            <person name="Schmitz J."/>
            <person name="Zemann A."/>
            <person name="Churakov G."/>
            <person name="Kriegs J.O."/>
            <person name="Brosius J."/>
            <person name="Murchison E.P."/>
            <person name="Sachidanandam R."/>
            <person name="Smith C."/>
            <person name="Hannon G.J."/>
            <person name="Tsend-Ayush E."/>
            <person name="McMillan D."/>
            <person name="Attenborough R."/>
            <person name="Rens W."/>
            <person name="Ferguson-Smith M."/>
            <person name="Lefevre C.M."/>
            <person name="Sharp J.A."/>
            <person name="Nicholas K.R."/>
            <person name="Ray D.A."/>
            <person name="Kube M."/>
            <person name="Reinhardt R."/>
            <person name="Pringle T.H."/>
            <person name="Taylor J."/>
            <person name="Jones R.C."/>
            <person name="Nixon B."/>
            <person name="Dacheux J.L."/>
            <person name="Niwa H."/>
            <person name="Sekita Y."/>
            <person name="Huang X."/>
            <person name="Stark A."/>
            <person name="Kheradpour P."/>
            <person name="Kellis M."/>
            <person name="Flicek P."/>
            <person name="Chen Y."/>
            <person name="Webber C."/>
            <person name="Hardison R."/>
            <person name="Nelson J."/>
            <person name="Hallsworth-Pepin K."/>
            <person name="Delehaunty K."/>
            <person name="Markovic C."/>
            <person name="Minx P."/>
            <person name="Feng Y."/>
            <person name="Kremitzki C."/>
            <person name="Mitreva M."/>
            <person name="Glasscock J."/>
            <person name="Wylie T."/>
            <person name="Wohldmann P."/>
            <person name="Thiru P."/>
            <person name="Nhan M.N."/>
            <person name="Pohl C.S."/>
            <person name="Smith S.M."/>
            <person name="Hou S."/>
            <person name="Nefedov M."/>
            <person name="de Jong P.J."/>
            <person name="Renfree M.B."/>
            <person name="Mardis E.R."/>
            <person name="Wilson R.K."/>
        </authorList>
    </citation>
    <scope>NUCLEOTIDE SEQUENCE [LARGE SCALE GENOMIC DNA]</scope>
    <source>
        <strain evidence="24 25">Glennie</strain>
    </source>
</reference>
<sequence>RTALSEPRHRNAQSPQSPQPAPTGPSFSASPDGTRSKRACSPTWRSGTCTPISRHEASCQLPAGTAPAAVCHGRRQSKRELNHPLPHAKPVRTFSLWEWAFWRNFAGWDGLGGGWWSWVRSLLIIEALKFQPKFKKQETGGGKGRALCCSWWKSSLRVHWKEPGRRQCPTEWLGFPGSTSSVHFVSHCLFYSFLFQVNHKTNLLKKGCHCQNGGECVSYKLFSRIHRCNCPKGFEGEHCEIDSQEQCYKDNGESYRGTAQRDEFGRQCLSWDSVNVLKKPFNASRKDALQLGLGKHNYCRNPNGQEKPWCYVQVGLNQLVRGCDVPFCSKKKQEFKCGQRRSNRYFKIVGGERMSIDSQPWLAAIYRESRGVEKFICGGSLISACWVLSAAHCFTEHEKDHYSVYLGSSNMKIKDEEHRFKVTQLILHKGYYSKTLSHHNDIALLRLLSDSGDCAEPSDVIQTICLPTSSRDPPSYAVCEVSGYGKEDYRDYMYSNHLKTSRVNLISHRVCQQPSYYGSEVTKNMLCAGDPKWETDACQGDSGGPLVCRDRDRMVLYGIVSWGEDCAVKNKPGVYTRVSQYLPWISNHTGINTSLDPRRVYGFL</sequence>
<evidence type="ECO:0000256" key="4">
    <source>
        <dbReference type="ARBA" id="ARBA00013183"/>
    </source>
</evidence>
<dbReference type="SMART" id="SM00130">
    <property type="entry name" value="KR"/>
    <property type="match status" value="1"/>
</dbReference>
<keyword evidence="12 19" id="KW-0720">Serine protease</keyword>
<dbReference type="PROSITE" id="PS00021">
    <property type="entry name" value="KRINGLE_1"/>
    <property type="match status" value="1"/>
</dbReference>
<dbReference type="InterPro" id="IPR018114">
    <property type="entry name" value="TRYPSIN_HIS"/>
</dbReference>
<keyword evidence="25" id="KW-1185">Reference proteome</keyword>
<dbReference type="InterPro" id="IPR000742">
    <property type="entry name" value="EGF"/>
</dbReference>
<dbReference type="Bgee" id="ENSOANG00000003924">
    <property type="expression patterns" value="Expressed in fibroblast and 7 other cell types or tissues"/>
</dbReference>
<dbReference type="PROSITE" id="PS50070">
    <property type="entry name" value="KRINGLE_2"/>
    <property type="match status" value="1"/>
</dbReference>
<dbReference type="PROSITE" id="PS50240">
    <property type="entry name" value="TRYPSIN_DOM"/>
    <property type="match status" value="1"/>
</dbReference>
<evidence type="ECO:0000256" key="5">
    <source>
        <dbReference type="ARBA" id="ARBA00019414"/>
    </source>
</evidence>
<dbReference type="SMART" id="SM00020">
    <property type="entry name" value="Tryp_SPc"/>
    <property type="match status" value="1"/>
</dbReference>
<dbReference type="InterPro" id="IPR050127">
    <property type="entry name" value="Serine_Proteases_S1"/>
</dbReference>
<evidence type="ECO:0000256" key="6">
    <source>
        <dbReference type="ARBA" id="ARBA00022525"/>
    </source>
</evidence>
<dbReference type="GO" id="GO:0004252">
    <property type="term" value="F:serine-type endopeptidase activity"/>
    <property type="evidence" value="ECO:0000318"/>
    <property type="project" value="GO_Central"/>
</dbReference>
<feature type="disulfide bond" evidence="17">
    <location>
        <begin position="230"/>
        <end position="239"/>
    </location>
</feature>
<comment type="subunit">
    <text evidence="16">Found in high and low molecular mass forms. Each consists of two chains, A and B. The high molecular mass form contains a long chain A which is cleaved to yield a short chain A. Forms heterodimer with SERPINA5. Binds LRP1B; binding is followed by internalization and degradation. Interacts with MRC2. Interacts with PLAUR. In complex with SERPINE1, interacts with PLAUR/uPAR. Interacts with SORL1 and LRP1, either alone or in complex with SERPINE1; these interactions are abolished in the presence of LRPAP1/RAP. The ternary complex composed of PLAUR-PLAU-PAI1 also interacts with SORLA.</text>
</comment>
<reference evidence="24" key="2">
    <citation type="submission" date="2025-08" db="UniProtKB">
        <authorList>
            <consortium name="Ensembl"/>
        </authorList>
    </citation>
    <scope>IDENTIFICATION</scope>
    <source>
        <strain evidence="24">Glennie</strain>
    </source>
</reference>
<dbReference type="GeneTree" id="ENSGT01050000244971"/>
<dbReference type="Proteomes" id="UP000002279">
    <property type="component" value="Chromosome 3"/>
</dbReference>
<dbReference type="FunFam" id="2.40.10.10:FF:000003">
    <property type="entry name" value="Transmembrane serine protease 3"/>
    <property type="match status" value="1"/>
</dbReference>
<keyword evidence="14 17" id="KW-1015">Disulfide bond</keyword>
<dbReference type="PANTHER" id="PTHR24264">
    <property type="entry name" value="TRYPSIN-RELATED"/>
    <property type="match status" value="1"/>
</dbReference>
<comment type="catalytic activity">
    <reaction evidence="1">
        <text>Specific cleavage of Arg-|-Val bond in plasminogen to form plasmin.</text>
        <dbReference type="EC" id="3.4.21.73"/>
    </reaction>
</comment>
<organism evidence="24 25">
    <name type="scientific">Ornithorhynchus anatinus</name>
    <name type="common">Duckbill platypus</name>
    <dbReference type="NCBI Taxonomy" id="9258"/>
    <lineage>
        <taxon>Eukaryota</taxon>
        <taxon>Metazoa</taxon>
        <taxon>Chordata</taxon>
        <taxon>Craniata</taxon>
        <taxon>Vertebrata</taxon>
        <taxon>Euteleostomi</taxon>
        <taxon>Mammalia</taxon>
        <taxon>Monotremata</taxon>
        <taxon>Ornithorhynchidae</taxon>
        <taxon>Ornithorhynchus</taxon>
    </lineage>
</organism>
<dbReference type="Ensembl" id="ENSOANT00000048263.1">
    <property type="protein sequence ID" value="ENSOANP00000041242.1"/>
    <property type="gene ID" value="ENSOANG00000003924.4"/>
</dbReference>
<dbReference type="InterPro" id="IPR001254">
    <property type="entry name" value="Trypsin_dom"/>
</dbReference>
<evidence type="ECO:0000256" key="7">
    <source>
        <dbReference type="ARBA" id="ARBA00022536"/>
    </source>
</evidence>
<evidence type="ECO:0000256" key="16">
    <source>
        <dbReference type="ARBA" id="ARBA00046787"/>
    </source>
</evidence>
<evidence type="ECO:0000256" key="3">
    <source>
        <dbReference type="ARBA" id="ARBA00004613"/>
    </source>
</evidence>
<dbReference type="InterPro" id="IPR013806">
    <property type="entry name" value="Kringle-like"/>
</dbReference>
<dbReference type="InterPro" id="IPR038178">
    <property type="entry name" value="Kringle_sf"/>
</dbReference>
<dbReference type="SUPFAM" id="SSF50494">
    <property type="entry name" value="Trypsin-like serine proteases"/>
    <property type="match status" value="1"/>
</dbReference>
<evidence type="ECO:0000256" key="2">
    <source>
        <dbReference type="ARBA" id="ARBA00004018"/>
    </source>
</evidence>
<dbReference type="GO" id="GO:0042730">
    <property type="term" value="P:fibrinolysis"/>
    <property type="evidence" value="ECO:0000318"/>
    <property type="project" value="GO_Central"/>
</dbReference>
<feature type="domain" description="Kringle" evidence="22">
    <location>
        <begin position="246"/>
        <end position="328"/>
    </location>
</feature>
<evidence type="ECO:0000256" key="9">
    <source>
        <dbReference type="ARBA" id="ARBA00022670"/>
    </source>
</evidence>
<dbReference type="CDD" id="cd00190">
    <property type="entry name" value="Tryp_SPc"/>
    <property type="match status" value="1"/>
</dbReference>
<dbReference type="FunFam" id="2.10.25.10:FF:000266">
    <property type="entry name" value="Urokinase-type plasminogen activator"/>
    <property type="match status" value="1"/>
</dbReference>
<dbReference type="InParanoid" id="A0A6I8NKP6"/>
<evidence type="ECO:0000256" key="15">
    <source>
        <dbReference type="ARBA" id="ARBA00023202"/>
    </source>
</evidence>
<dbReference type="GO" id="GO:0033993">
    <property type="term" value="P:response to lipid"/>
    <property type="evidence" value="ECO:0007669"/>
    <property type="project" value="UniProtKB-ARBA"/>
</dbReference>
<evidence type="ECO:0000259" key="22">
    <source>
        <dbReference type="PROSITE" id="PS50070"/>
    </source>
</evidence>
<dbReference type="Gene3D" id="2.40.20.10">
    <property type="entry name" value="Plasminogen Kringle 4"/>
    <property type="match status" value="1"/>
</dbReference>
<dbReference type="InterPro" id="IPR043504">
    <property type="entry name" value="Peptidase_S1_PA_chymotrypsin"/>
</dbReference>
<evidence type="ECO:0000259" key="21">
    <source>
        <dbReference type="PROSITE" id="PS50026"/>
    </source>
</evidence>
<evidence type="ECO:0000256" key="20">
    <source>
        <dbReference type="SAM" id="MobiDB-lite"/>
    </source>
</evidence>
<dbReference type="InterPro" id="IPR001314">
    <property type="entry name" value="Peptidase_S1A"/>
</dbReference>
<feature type="domain" description="EGF-like" evidence="21">
    <location>
        <begin position="204"/>
        <end position="240"/>
    </location>
</feature>
<dbReference type="PANTHER" id="PTHR24264:SF38">
    <property type="entry name" value="UROKINASE-TYPE PLASMINOGEN ACTIVATOR"/>
    <property type="match status" value="1"/>
</dbReference>
<dbReference type="PROSITE" id="PS50026">
    <property type="entry name" value="EGF_3"/>
    <property type="match status" value="1"/>
</dbReference>
<dbReference type="InterPro" id="IPR000001">
    <property type="entry name" value="Kringle"/>
</dbReference>
<dbReference type="AlphaFoldDB" id="A0A6I8NKP6"/>
<dbReference type="CDD" id="cd00054">
    <property type="entry name" value="EGF_CA"/>
    <property type="match status" value="1"/>
</dbReference>
<dbReference type="OMA" id="WPWCYVQ"/>
<keyword evidence="13" id="KW-0865">Zymogen</keyword>
<protein>
    <recommendedName>
        <fullName evidence="5">Urokinase-type plasminogen activator</fullName>
        <ecNumber evidence="4">3.4.21.73</ecNumber>
    </recommendedName>
</protein>
<evidence type="ECO:0000256" key="12">
    <source>
        <dbReference type="ARBA" id="ARBA00022825"/>
    </source>
</evidence>
<dbReference type="InterPro" id="IPR009003">
    <property type="entry name" value="Peptidase_S1_PA"/>
</dbReference>
<evidence type="ECO:0000256" key="17">
    <source>
        <dbReference type="PROSITE-ProRule" id="PRU00076"/>
    </source>
</evidence>
<dbReference type="EC" id="3.4.21.73" evidence="4"/>
<name>A0A6I8NKP6_ORNAN</name>
<dbReference type="PRINTS" id="PR00722">
    <property type="entry name" value="CHYMOTRYPSIN"/>
</dbReference>
<dbReference type="PROSITE" id="PS00134">
    <property type="entry name" value="TRYPSIN_HIS"/>
    <property type="match status" value="1"/>
</dbReference>
<dbReference type="PRINTS" id="PR00018">
    <property type="entry name" value="KRINGLE"/>
</dbReference>
<dbReference type="Gene3D" id="2.10.25.10">
    <property type="entry name" value="Laminin"/>
    <property type="match status" value="1"/>
</dbReference>
<gene>
    <name evidence="24" type="primary">PLAU</name>
</gene>
<feature type="region of interest" description="Disordered" evidence="20">
    <location>
        <begin position="1"/>
        <end position="49"/>
    </location>
</feature>
<evidence type="ECO:0000256" key="19">
    <source>
        <dbReference type="RuleBase" id="RU363034"/>
    </source>
</evidence>
<dbReference type="InterPro" id="IPR018056">
    <property type="entry name" value="Kringle_CS"/>
</dbReference>
<comment type="function">
    <text evidence="2">Specifically cleaves the zymogen plasminogen to form the active enzyme plasmin.</text>
</comment>
<evidence type="ECO:0000313" key="24">
    <source>
        <dbReference type="Ensembl" id="ENSOANP00000041242.1"/>
    </source>
</evidence>
<dbReference type="InterPro" id="IPR033116">
    <property type="entry name" value="TRYPSIN_SER"/>
</dbReference>
<evidence type="ECO:0000256" key="14">
    <source>
        <dbReference type="ARBA" id="ARBA00023157"/>
    </source>
</evidence>
<dbReference type="PROSITE" id="PS00022">
    <property type="entry name" value="EGF_1"/>
    <property type="match status" value="1"/>
</dbReference>
<proteinExistence type="predicted"/>
<keyword evidence="15" id="KW-0617">Plasminogen activation</keyword>
<keyword evidence="7 17" id="KW-0245">EGF-like domain</keyword>
<dbReference type="FunFam" id="2.40.20.10:FF:000001">
    <property type="entry name" value="Urokinase-type plasminogen activator"/>
    <property type="match status" value="1"/>
</dbReference>
<evidence type="ECO:0000256" key="1">
    <source>
        <dbReference type="ARBA" id="ARBA00000942"/>
    </source>
</evidence>
<reference evidence="24" key="3">
    <citation type="submission" date="2025-09" db="UniProtKB">
        <authorList>
            <consortium name="Ensembl"/>
        </authorList>
    </citation>
    <scope>IDENTIFICATION</scope>
    <source>
        <strain evidence="24">Glennie</strain>
    </source>
</reference>
<dbReference type="Gene3D" id="2.40.10.10">
    <property type="entry name" value="Trypsin-like serine proteases"/>
    <property type="match status" value="2"/>
</dbReference>
<feature type="domain" description="Peptidase S1" evidence="23">
    <location>
        <begin position="348"/>
        <end position="590"/>
    </location>
</feature>
<dbReference type="CDD" id="cd00108">
    <property type="entry name" value="KR"/>
    <property type="match status" value="1"/>
</dbReference>